<sequence length="160" mass="17959">MKGMVPCCAANTGTYWALRPVAWGRTTSDRSTVTVYTLVWATWSTCGPRTLIEPVLLYVMSLFRCPRTLVCQYFSSDILRLRYFTGLMSVVVLFSSRVGMPTEACRGRSSVSVSPVAKHCVCHERFSEEAQSRSGRKYVLHATVHRPLDLPLCQFVTPSL</sequence>
<dbReference type="AlphaFoldDB" id="A0A5C2S429"/>
<name>A0A5C2S429_9APHY</name>
<evidence type="ECO:0000313" key="2">
    <source>
        <dbReference type="Proteomes" id="UP000313359"/>
    </source>
</evidence>
<organism evidence="1 2">
    <name type="scientific">Lentinus tigrinus ALCF2SS1-6</name>
    <dbReference type="NCBI Taxonomy" id="1328759"/>
    <lineage>
        <taxon>Eukaryota</taxon>
        <taxon>Fungi</taxon>
        <taxon>Dikarya</taxon>
        <taxon>Basidiomycota</taxon>
        <taxon>Agaricomycotina</taxon>
        <taxon>Agaricomycetes</taxon>
        <taxon>Polyporales</taxon>
        <taxon>Polyporaceae</taxon>
        <taxon>Lentinus</taxon>
    </lineage>
</organism>
<dbReference type="EMBL" id="ML122276">
    <property type="protein sequence ID" value="RPD58282.1"/>
    <property type="molecule type" value="Genomic_DNA"/>
</dbReference>
<evidence type="ECO:0000313" key="1">
    <source>
        <dbReference type="EMBL" id="RPD58282.1"/>
    </source>
</evidence>
<reference evidence="1" key="1">
    <citation type="journal article" date="2018" name="Genome Biol. Evol.">
        <title>Genomics and development of Lentinus tigrinus, a white-rot wood-decaying mushroom with dimorphic fruiting bodies.</title>
        <authorList>
            <person name="Wu B."/>
            <person name="Xu Z."/>
            <person name="Knudson A."/>
            <person name="Carlson A."/>
            <person name="Chen N."/>
            <person name="Kovaka S."/>
            <person name="LaButti K."/>
            <person name="Lipzen A."/>
            <person name="Pennachio C."/>
            <person name="Riley R."/>
            <person name="Schakwitz W."/>
            <person name="Umezawa K."/>
            <person name="Ohm R.A."/>
            <person name="Grigoriev I.V."/>
            <person name="Nagy L.G."/>
            <person name="Gibbons J."/>
            <person name="Hibbett D."/>
        </authorList>
    </citation>
    <scope>NUCLEOTIDE SEQUENCE [LARGE SCALE GENOMIC DNA]</scope>
    <source>
        <strain evidence="1">ALCF2SS1-6</strain>
    </source>
</reference>
<protein>
    <submittedName>
        <fullName evidence="1">Uncharacterized protein</fullName>
    </submittedName>
</protein>
<gene>
    <name evidence="1" type="ORF">L227DRAFT_192804</name>
</gene>
<keyword evidence="2" id="KW-1185">Reference proteome</keyword>
<accession>A0A5C2S429</accession>
<dbReference type="Proteomes" id="UP000313359">
    <property type="component" value="Unassembled WGS sequence"/>
</dbReference>
<proteinExistence type="predicted"/>